<feature type="domain" description="Glutamate-ammonia ligase adenylyltransferase repeated" evidence="7">
    <location>
        <begin position="525"/>
        <end position="764"/>
    </location>
</feature>
<dbReference type="Gene3D" id="3.30.460.10">
    <property type="entry name" value="Beta Polymerase, domain 2"/>
    <property type="match status" value="2"/>
</dbReference>
<feature type="domain" description="Glutamate-ammonia ligase adenylyltransferase repeated" evidence="7">
    <location>
        <begin position="38"/>
        <end position="275"/>
    </location>
</feature>
<dbReference type="SUPFAM" id="SSF81301">
    <property type="entry name" value="Nucleotidyltransferase"/>
    <property type="match status" value="2"/>
</dbReference>
<keyword evidence="1" id="KW-0808">Transferase</keyword>
<dbReference type="CDD" id="cd05401">
    <property type="entry name" value="NT_GlnE_GlnD_like"/>
    <property type="match status" value="2"/>
</dbReference>
<proteinExistence type="predicted"/>
<feature type="domain" description="PII-uridylyltransferase/Glutamine-synthetase adenylyltransferase" evidence="8">
    <location>
        <begin position="805"/>
        <end position="885"/>
    </location>
</feature>
<dbReference type="InterPro" id="IPR043519">
    <property type="entry name" value="NT_sf"/>
</dbReference>
<dbReference type="AlphaFoldDB" id="A0A2G5K5L4"/>
<gene>
    <name evidence="9" type="ORF">BFP76_01775</name>
</gene>
<keyword evidence="10" id="KW-1185">Reference proteome</keyword>
<keyword evidence="2" id="KW-0548">Nucleotidyltransferase</keyword>
<evidence type="ECO:0000259" key="8">
    <source>
        <dbReference type="Pfam" id="PF08335"/>
    </source>
</evidence>
<evidence type="ECO:0000256" key="6">
    <source>
        <dbReference type="ARBA" id="ARBA00023268"/>
    </source>
</evidence>
<evidence type="ECO:0000259" key="7">
    <source>
        <dbReference type="Pfam" id="PF03710"/>
    </source>
</evidence>
<evidence type="ECO:0000256" key="4">
    <source>
        <dbReference type="ARBA" id="ARBA00022840"/>
    </source>
</evidence>
<evidence type="ECO:0000313" key="10">
    <source>
        <dbReference type="Proteomes" id="UP000231516"/>
    </source>
</evidence>
<dbReference type="GO" id="GO:0000820">
    <property type="term" value="P:regulation of glutamine family amino acid metabolic process"/>
    <property type="evidence" value="ECO:0007669"/>
    <property type="project" value="TreeGrafter"/>
</dbReference>
<dbReference type="Gene3D" id="1.20.120.330">
    <property type="entry name" value="Nucleotidyltransferases domain 2"/>
    <property type="match status" value="2"/>
</dbReference>
<evidence type="ECO:0000256" key="2">
    <source>
        <dbReference type="ARBA" id="ARBA00022695"/>
    </source>
</evidence>
<reference evidence="9 10" key="1">
    <citation type="submission" date="2016-08" db="EMBL/GenBank/DDBJ databases">
        <title>Draft genome of Amylibacter sp. strain 4G11.</title>
        <authorList>
            <person name="Wong S.-K."/>
            <person name="Hamasaki K."/>
            <person name="Yoshizawa S."/>
        </authorList>
    </citation>
    <scope>NUCLEOTIDE SEQUENCE [LARGE SCALE GENOMIC DNA]</scope>
    <source>
        <strain evidence="9 10">4G11</strain>
    </source>
</reference>
<evidence type="ECO:0000256" key="3">
    <source>
        <dbReference type="ARBA" id="ARBA00022741"/>
    </source>
</evidence>
<dbReference type="EMBL" id="MDGM01000012">
    <property type="protein sequence ID" value="PIB24004.1"/>
    <property type="molecule type" value="Genomic_DNA"/>
</dbReference>
<dbReference type="Pfam" id="PF08335">
    <property type="entry name" value="GlnD_UR_UTase"/>
    <property type="match status" value="2"/>
</dbReference>
<dbReference type="GO" id="GO:0005524">
    <property type="term" value="F:ATP binding"/>
    <property type="evidence" value="ECO:0007669"/>
    <property type="project" value="UniProtKB-KW"/>
</dbReference>
<dbReference type="Pfam" id="PF03710">
    <property type="entry name" value="GlnE"/>
    <property type="match status" value="2"/>
</dbReference>
<keyword evidence="5" id="KW-0460">Magnesium</keyword>
<name>A0A2G5K5L4_9RHOB</name>
<evidence type="ECO:0000256" key="1">
    <source>
        <dbReference type="ARBA" id="ARBA00022679"/>
    </source>
</evidence>
<dbReference type="InterPro" id="IPR023057">
    <property type="entry name" value="GlnE"/>
</dbReference>
<dbReference type="InterPro" id="IPR013546">
    <property type="entry name" value="PII_UdlTrfase/GS_AdlTrfase"/>
</dbReference>
<keyword evidence="4" id="KW-0067">ATP-binding</keyword>
<protein>
    <recommendedName>
        <fullName evidence="11">Glutamine-synthetase adenylyltransferase</fullName>
    </recommendedName>
</protein>
<dbReference type="Proteomes" id="UP000231516">
    <property type="component" value="Unassembled WGS sequence"/>
</dbReference>
<dbReference type="PANTHER" id="PTHR30621:SF0">
    <property type="entry name" value="BIFUNCTIONAL GLUTAMINE SYNTHETASE ADENYLYLTRANSFERASE_ADENYLYL-REMOVING ENZYME"/>
    <property type="match status" value="1"/>
</dbReference>
<feature type="domain" description="PII-uridylyltransferase/Glutamine-synthetase adenylyltransferase" evidence="8">
    <location>
        <begin position="297"/>
        <end position="433"/>
    </location>
</feature>
<accession>A0A2G5K5L4</accession>
<dbReference type="SUPFAM" id="SSF81593">
    <property type="entry name" value="Nucleotidyltransferase substrate binding subunit/domain"/>
    <property type="match status" value="2"/>
</dbReference>
<sequence length="931" mass="103514">MIFRNDITKFPVAFDSQLGADTVQFYQQLPKQAQELIAGIAGSSPYLRELLNAEAGWLNTVSDTDPDAVFDAILNEVVAQGGDDLATHLRIAKKRVALLLAICDLSGIWPLETITRKLTEFADFATDTACKAEIAKSLAKGTLPASVFYDHPCGGLIVLAMGKMGAHELNYSSDIDLIFLFDDTIYPASDVYEIRAEFVKITRAVYKTLNERRGDGYVFRTDLRLRPNPSVTPVCPTMSSAEVYYVNEGRTWERSAFIKARACAADIKAGNAFLKRLQNFIWRKNLDFAAMEDVQSILVQARQHKGVNGPITLLGHDMKMGRGGIREIEFFTQTHQLTYGGRDDSLRSPNTLEALQQLVQSNRLDAQIAEKLTHAYRQHRDVEHRIQMLRDAQTHALPNNDKGMLQLANLSGYADLQSFSKDVLNALETTRATTEVTGVANVKSDTGHAPNIEQQAMFDRWQSFSALRTDRAKDIFDRIIPIILQEADDAPNSAEHLEHFDLFMSQLNSGVQLLSLFDKRPELLKLVMDICALSKPLARSLAQQTEVLDGLEDAALAPAKRDRDTYRNIFSAIISDPDDLELSLNQIRGWHREEHFRIIVAQLRGTLNISAAERAFSNLAEVSVEHCVALVRREMERRYGKIAGSEFAVLAMGKLGSREMTCTSDLDIIVIFSGDPLADSDGKRALDTRSYYAKFTRTLISALSASMHNGKLYDVDMRLRPSGRSGPVATSITSFEDYQKNKAWVWEHLALARSRVLAADHQLGNILNSVRQEVLVSQTDPSVVRTQVIEMIERLRTEPHGNASSLPVKKAPGGLLEIELLAQSCALLSKIDALTPMGQLQGAIKAGQISEDNGNELIKNHLFLTKVEHLKRLLLKEDFKSDELSTAGEILFQNATDTASIELLGAEIATRMAKSKQIIDAHFEISTKKGS</sequence>
<evidence type="ECO:0000256" key="5">
    <source>
        <dbReference type="ARBA" id="ARBA00022842"/>
    </source>
</evidence>
<dbReference type="InterPro" id="IPR005190">
    <property type="entry name" value="GlnE_rpt_dom"/>
</dbReference>
<keyword evidence="3" id="KW-0547">Nucleotide-binding</keyword>
<keyword evidence="6" id="KW-0511">Multifunctional enzyme</keyword>
<comment type="caution">
    <text evidence="9">The sequence shown here is derived from an EMBL/GenBank/DDBJ whole genome shotgun (WGS) entry which is preliminary data.</text>
</comment>
<dbReference type="PANTHER" id="PTHR30621">
    <property type="entry name" value="GLUTAMINE SYNTHETASE ADENYLYLTRANSFERASE"/>
    <property type="match status" value="1"/>
</dbReference>
<evidence type="ECO:0008006" key="11">
    <source>
        <dbReference type="Google" id="ProtNLM"/>
    </source>
</evidence>
<dbReference type="GO" id="GO:0008882">
    <property type="term" value="F:[glutamate-ammonia-ligase] adenylyltransferase activity"/>
    <property type="evidence" value="ECO:0007669"/>
    <property type="project" value="InterPro"/>
</dbReference>
<dbReference type="GO" id="GO:0005829">
    <property type="term" value="C:cytosol"/>
    <property type="evidence" value="ECO:0007669"/>
    <property type="project" value="TreeGrafter"/>
</dbReference>
<evidence type="ECO:0000313" key="9">
    <source>
        <dbReference type="EMBL" id="PIB24004.1"/>
    </source>
</evidence>
<organism evidence="9 10">
    <name type="scientific">Paramylibacter kogurei</name>
    <dbReference type="NCBI Taxonomy" id="1889778"/>
    <lineage>
        <taxon>Bacteria</taxon>
        <taxon>Pseudomonadati</taxon>
        <taxon>Pseudomonadota</taxon>
        <taxon>Alphaproteobacteria</taxon>
        <taxon>Rhodobacterales</taxon>
        <taxon>Paracoccaceae</taxon>
        <taxon>Paramylibacter</taxon>
    </lineage>
</organism>